<evidence type="ECO:0000256" key="8">
    <source>
        <dbReference type="SAM" id="Phobius"/>
    </source>
</evidence>
<dbReference type="PANTHER" id="PTHR21716:SF53">
    <property type="entry name" value="PERMEASE PERM-RELATED"/>
    <property type="match status" value="1"/>
</dbReference>
<evidence type="ECO:0000256" key="7">
    <source>
        <dbReference type="ARBA" id="ARBA00023136"/>
    </source>
</evidence>
<dbReference type="PANTHER" id="PTHR21716">
    <property type="entry name" value="TRANSMEMBRANE PROTEIN"/>
    <property type="match status" value="1"/>
</dbReference>
<proteinExistence type="inferred from homology"/>
<gene>
    <name evidence="9" type="ORF">FNW17_09980</name>
</gene>
<protein>
    <submittedName>
        <fullName evidence="9">AI-2E family transporter</fullName>
    </submittedName>
</protein>
<sequence length="357" mass="40141">MTATITSVIKKLLLLFLVFAGLYYAKAFLMPLCIGGILATLFLPFCNWMEKRKTPKGLAVFICLLTLILGMCSIFSLLGWKIYDLLDDFAMMKKVAIDAFSTFQRYIYNHLNLTYKEQFQILRNEQPSYGSLMQMVLASLANFVTNLILVLVYFLFLLYYRGHIKIFFVKYTESSQQDNMEHLIDSAANISHQYLLGISKMIVLLWILYGIGFSLLGVENALFFAILCGILEIVPYIGNITGTALTLVVAALHGADLSMLGGIVVVYGTIQMFQGWVLEPFILGPQVKINPLFTIFALVLGELIWGISGMLLAIPMIAIFKIICDHIDSLKPYGFLIGGVKERKKELGFIKKIKVNT</sequence>
<evidence type="ECO:0000256" key="4">
    <source>
        <dbReference type="ARBA" id="ARBA00022475"/>
    </source>
</evidence>
<dbReference type="InterPro" id="IPR002549">
    <property type="entry name" value="AI-2E-like"/>
</dbReference>
<feature type="transmembrane region" description="Helical" evidence="8">
    <location>
        <begin position="194"/>
        <end position="216"/>
    </location>
</feature>
<name>A0A553CKJ8_9FLAO</name>
<keyword evidence="5 8" id="KW-0812">Transmembrane</keyword>
<dbReference type="Pfam" id="PF01594">
    <property type="entry name" value="AI-2E_transport"/>
    <property type="match status" value="1"/>
</dbReference>
<feature type="transmembrane region" description="Helical" evidence="8">
    <location>
        <begin position="12"/>
        <end position="45"/>
    </location>
</feature>
<feature type="transmembrane region" description="Helical" evidence="8">
    <location>
        <begin position="289"/>
        <end position="313"/>
    </location>
</feature>
<keyword evidence="4" id="KW-1003">Cell membrane</keyword>
<evidence type="ECO:0000313" key="10">
    <source>
        <dbReference type="Proteomes" id="UP000318585"/>
    </source>
</evidence>
<dbReference type="EMBL" id="VJZR01000007">
    <property type="protein sequence ID" value="TRX20984.1"/>
    <property type="molecule type" value="Genomic_DNA"/>
</dbReference>
<organism evidence="9 10">
    <name type="scientific">Flavobacterium franklandianum</name>
    <dbReference type="NCBI Taxonomy" id="2594430"/>
    <lineage>
        <taxon>Bacteria</taxon>
        <taxon>Pseudomonadati</taxon>
        <taxon>Bacteroidota</taxon>
        <taxon>Flavobacteriia</taxon>
        <taxon>Flavobacteriales</taxon>
        <taxon>Flavobacteriaceae</taxon>
        <taxon>Flavobacterium</taxon>
    </lineage>
</organism>
<feature type="transmembrane region" description="Helical" evidence="8">
    <location>
        <begin position="57"/>
        <end position="83"/>
    </location>
</feature>
<keyword evidence="7 8" id="KW-0472">Membrane</keyword>
<evidence type="ECO:0000256" key="6">
    <source>
        <dbReference type="ARBA" id="ARBA00022989"/>
    </source>
</evidence>
<keyword evidence="6 8" id="KW-1133">Transmembrane helix</keyword>
<feature type="transmembrane region" description="Helical" evidence="8">
    <location>
        <begin position="257"/>
        <end position="277"/>
    </location>
</feature>
<evidence type="ECO:0000256" key="5">
    <source>
        <dbReference type="ARBA" id="ARBA00022692"/>
    </source>
</evidence>
<keyword evidence="3" id="KW-0813">Transport</keyword>
<reference evidence="9 10" key="1">
    <citation type="submission" date="2019-07" db="EMBL/GenBank/DDBJ databases">
        <title>Novel species of Flavobacterium.</title>
        <authorList>
            <person name="Liu Q."/>
            <person name="Xin Y.-H."/>
        </authorList>
    </citation>
    <scope>NUCLEOTIDE SEQUENCE [LARGE SCALE GENOMIC DNA]</scope>
    <source>
        <strain evidence="9 10">LB3P56</strain>
    </source>
</reference>
<dbReference type="GO" id="GO:0005886">
    <property type="term" value="C:plasma membrane"/>
    <property type="evidence" value="ECO:0007669"/>
    <property type="project" value="UniProtKB-SubCell"/>
</dbReference>
<feature type="transmembrane region" description="Helical" evidence="8">
    <location>
        <begin position="222"/>
        <end position="250"/>
    </location>
</feature>
<dbReference type="Proteomes" id="UP000318585">
    <property type="component" value="Unassembled WGS sequence"/>
</dbReference>
<evidence type="ECO:0000256" key="1">
    <source>
        <dbReference type="ARBA" id="ARBA00004651"/>
    </source>
</evidence>
<dbReference type="RefSeq" id="WP_144071546.1">
    <property type="nucleotide sequence ID" value="NZ_VJZR01000007.1"/>
</dbReference>
<evidence type="ECO:0000313" key="9">
    <source>
        <dbReference type="EMBL" id="TRX20984.1"/>
    </source>
</evidence>
<comment type="similarity">
    <text evidence="2">Belongs to the autoinducer-2 exporter (AI-2E) (TC 2.A.86) family.</text>
</comment>
<keyword evidence="10" id="KW-1185">Reference proteome</keyword>
<dbReference type="OrthoDB" id="9793390at2"/>
<evidence type="ECO:0000256" key="3">
    <source>
        <dbReference type="ARBA" id="ARBA00022448"/>
    </source>
</evidence>
<comment type="caution">
    <text evidence="9">The sequence shown here is derived from an EMBL/GenBank/DDBJ whole genome shotgun (WGS) entry which is preliminary data.</text>
</comment>
<comment type="subcellular location">
    <subcellularLocation>
        <location evidence="1">Cell membrane</location>
        <topology evidence="1">Multi-pass membrane protein</topology>
    </subcellularLocation>
</comment>
<dbReference type="AlphaFoldDB" id="A0A553CKJ8"/>
<feature type="transmembrane region" description="Helical" evidence="8">
    <location>
        <begin position="136"/>
        <end position="160"/>
    </location>
</feature>
<accession>A0A553CKJ8</accession>
<evidence type="ECO:0000256" key="2">
    <source>
        <dbReference type="ARBA" id="ARBA00009773"/>
    </source>
</evidence>